<comment type="caution">
    <text evidence="1">The sequence shown here is derived from an EMBL/GenBank/DDBJ whole genome shotgun (WGS) entry which is preliminary data.</text>
</comment>
<organism evidence="1 2">
    <name type="scientific">Tessaracoccus lapidicaptus</name>
    <dbReference type="NCBI Taxonomy" id="1427523"/>
    <lineage>
        <taxon>Bacteria</taxon>
        <taxon>Bacillati</taxon>
        <taxon>Actinomycetota</taxon>
        <taxon>Actinomycetes</taxon>
        <taxon>Propionibacteriales</taxon>
        <taxon>Propionibacteriaceae</taxon>
        <taxon>Tessaracoccus</taxon>
    </lineage>
</organism>
<dbReference type="EMBL" id="MBQD01000021">
    <property type="protein sequence ID" value="OCL33879.1"/>
    <property type="molecule type" value="Genomic_DNA"/>
</dbReference>
<name>A0A1C0AM91_9ACTN</name>
<keyword evidence="2" id="KW-1185">Reference proteome</keyword>
<accession>A0A1C0AM91</accession>
<evidence type="ECO:0000313" key="1">
    <source>
        <dbReference type="EMBL" id="OCL33879.1"/>
    </source>
</evidence>
<reference evidence="2" key="1">
    <citation type="submission" date="2016-07" db="EMBL/GenBank/DDBJ databases">
        <authorList>
            <person name="Florea S."/>
            <person name="Webb J.S."/>
            <person name="Jaromczyk J."/>
            <person name="Schardl C.L."/>
        </authorList>
    </citation>
    <scope>NUCLEOTIDE SEQUENCE [LARGE SCALE GENOMIC DNA]</scope>
    <source>
        <strain evidence="2">IPBSL-7</strain>
    </source>
</reference>
<dbReference type="AlphaFoldDB" id="A0A1C0AM91"/>
<gene>
    <name evidence="1" type="ORF">BCR15_04400</name>
</gene>
<proteinExistence type="predicted"/>
<evidence type="ECO:0000313" key="2">
    <source>
        <dbReference type="Proteomes" id="UP000093501"/>
    </source>
</evidence>
<dbReference type="RefSeq" id="WP_068751637.1">
    <property type="nucleotide sequence ID" value="NZ_LR214441.1"/>
</dbReference>
<sequence>MTAARGLALRLAVWLGLAAIVVAVDGALSLRVDPLIAFLTAVVVAVGTWAGAHLRPAGEPPEWVQPSWETRSPHFQADIRTRRTSSMLAHAQPGRDFDARRLARQLGDLTARRLVLSGRVPDGVPDPLAHAHGALSPALLRYLRSAEADHAQVLTRKTLHAHLKEIDSL</sequence>
<dbReference type="Proteomes" id="UP000093501">
    <property type="component" value="Unassembled WGS sequence"/>
</dbReference>
<protein>
    <submittedName>
        <fullName evidence="1">Uncharacterized protein</fullName>
    </submittedName>
</protein>